<keyword evidence="6 14" id="KW-1133">Transmembrane helix</keyword>
<sequence>MAILFSTFPILGITNTKSFSSAQKPIICGANNLTSKRHLILQTSFLCIGISLTPQLSLAQSSPSKSLLSTIENTKSWFRFYGDGFAIRVPPEFQDITEPEDFSAGQSLYGDKAKTKTFAARFASSDGSEILSVVTRPTNQLKITFLQAQNITDLGSLKEAAKIFIPGGSTLYSARSIKIKEDEGFRIYYFYEFGKDEQHVALMAGVSSGKAIIAGATAPQSNWDSDGVKLRSAAISLTILTTMALSLSPLHFSISYLNTSTIVALSIFFTLLCACVIIGHLLEENRWANESIIALFLGLCAGIAVLLVTKFHSTKILIFSEDLFFLYLLPPIIFNAGFQVKKKQFFKNFTAILLFGVLGTVISFCLISVGAFLLIQRIGIDLGIRDYLAIGAILSATDSVCTLQVLSQDETPFLYSIVFGEGVVNDATSIVLFNSVQSLDFSSVNAITALKLLGTFFYLFCTSTALGIIVGLLSAYIIKTLYLGRHSTDREVALMMLMAYLSYMIAELLNLSGILTIFFCGIVMSHYTWHNVTGSSRTTTKHSFATISFIAETFIFICVGMDALDIDKWKSSKASVGTSVAVSSTLFALVLIGRAAFVFPIANVTNCFKTIESNKIQPKSQFIIWWAGLMRGAVTIALSYSQFAKPKMTSAQDYALIITSTIIVVLFSTVVFGSITKHLIEAVQLRHSKPTILDSTDNPEDLRFLLLENNGSINQSNIQPLHRQTSLSLLVSHPTTTVHYFWRKFDDKFMRPVFGGRGFVPVVPASSSGESYQIS</sequence>
<evidence type="ECO:0000256" key="11">
    <source>
        <dbReference type="ARBA" id="ARBA00047524"/>
    </source>
</evidence>
<gene>
    <name evidence="16" type="ORF">VNO77_13579</name>
</gene>
<evidence type="ECO:0000256" key="14">
    <source>
        <dbReference type="SAM" id="Phobius"/>
    </source>
</evidence>
<feature type="transmembrane region" description="Helical" evidence="14">
    <location>
        <begin position="576"/>
        <end position="602"/>
    </location>
</feature>
<keyword evidence="9 14" id="KW-0472">Membrane</keyword>
<evidence type="ECO:0000256" key="12">
    <source>
        <dbReference type="ARBA" id="ARBA00047912"/>
    </source>
</evidence>
<evidence type="ECO:0000256" key="2">
    <source>
        <dbReference type="ARBA" id="ARBA00022448"/>
    </source>
</evidence>
<comment type="subcellular location">
    <subcellularLocation>
        <location evidence="1">Membrane</location>
        <topology evidence="1">Multi-pass membrane protein</topology>
    </subcellularLocation>
</comment>
<evidence type="ECO:0000256" key="9">
    <source>
        <dbReference type="ARBA" id="ARBA00023136"/>
    </source>
</evidence>
<feature type="transmembrane region" description="Helical" evidence="14">
    <location>
        <begin position="323"/>
        <end position="340"/>
    </location>
</feature>
<feature type="domain" description="Cation/H+ exchanger transmembrane" evidence="15">
    <location>
        <begin position="286"/>
        <end position="680"/>
    </location>
</feature>
<feature type="transmembrane region" description="Helical" evidence="14">
    <location>
        <begin position="622"/>
        <end position="643"/>
    </location>
</feature>
<comment type="similarity">
    <text evidence="13">Belongs to the monovalent cation:proton antiporter 1 (CPA1) transporter (TC 2.A.36) family.</text>
</comment>
<evidence type="ECO:0000256" key="10">
    <source>
        <dbReference type="ARBA" id="ARBA00023201"/>
    </source>
</evidence>
<dbReference type="InterPro" id="IPR004709">
    <property type="entry name" value="NaH_exchanger"/>
</dbReference>
<feature type="transmembrane region" description="Helical" evidence="14">
    <location>
        <begin position="456"/>
        <end position="478"/>
    </location>
</feature>
<dbReference type="Gene3D" id="6.10.140.1330">
    <property type="match status" value="1"/>
</dbReference>
<feature type="transmembrane region" description="Helical" evidence="14">
    <location>
        <begin position="292"/>
        <end position="311"/>
    </location>
</feature>
<name>A0AAN9M1Z0_CANGL</name>
<evidence type="ECO:0000256" key="7">
    <source>
        <dbReference type="ARBA" id="ARBA00023053"/>
    </source>
</evidence>
<feature type="transmembrane region" description="Helical" evidence="14">
    <location>
        <begin position="230"/>
        <end position="250"/>
    </location>
</feature>
<keyword evidence="4 13" id="KW-0812">Transmembrane</keyword>
<dbReference type="Gene3D" id="3.40.1000.10">
    <property type="entry name" value="Mog1/PsbP, alpha/beta/alpha sandwich"/>
    <property type="match status" value="1"/>
</dbReference>
<dbReference type="GO" id="GO:0098719">
    <property type="term" value="P:sodium ion import across plasma membrane"/>
    <property type="evidence" value="ECO:0007669"/>
    <property type="project" value="TreeGrafter"/>
</dbReference>
<feature type="transmembrane region" description="Helical" evidence="14">
    <location>
        <begin position="499"/>
        <end position="524"/>
    </location>
</feature>
<feature type="transmembrane region" description="Helical" evidence="14">
    <location>
        <begin position="262"/>
        <end position="280"/>
    </location>
</feature>
<dbReference type="InterPro" id="IPR006153">
    <property type="entry name" value="Cation/H_exchanger_TM"/>
</dbReference>
<dbReference type="Pfam" id="PF00999">
    <property type="entry name" value="Na_H_Exchanger"/>
    <property type="match status" value="1"/>
</dbReference>
<evidence type="ECO:0000256" key="1">
    <source>
        <dbReference type="ARBA" id="ARBA00004141"/>
    </source>
</evidence>
<dbReference type="InterPro" id="IPR018422">
    <property type="entry name" value="Cation/H_exchanger_CPA1"/>
</dbReference>
<dbReference type="PANTHER" id="PTHR10110:SF197">
    <property type="entry name" value="SODIUM_HYDROGEN EXCHANGER"/>
    <property type="match status" value="1"/>
</dbReference>
<evidence type="ECO:0000256" key="5">
    <source>
        <dbReference type="ARBA" id="ARBA00022958"/>
    </source>
</evidence>
<keyword evidence="3" id="KW-0633">Potassium transport</keyword>
<feature type="transmembrane region" description="Helical" evidence="14">
    <location>
        <begin position="544"/>
        <end position="564"/>
    </location>
</feature>
<feature type="transmembrane region" description="Helical" evidence="14">
    <location>
        <begin position="352"/>
        <end position="375"/>
    </location>
</feature>
<dbReference type="PANTHER" id="PTHR10110">
    <property type="entry name" value="SODIUM/HYDROGEN EXCHANGER"/>
    <property type="match status" value="1"/>
</dbReference>
<evidence type="ECO:0000256" key="3">
    <source>
        <dbReference type="ARBA" id="ARBA00022538"/>
    </source>
</evidence>
<evidence type="ECO:0000313" key="16">
    <source>
        <dbReference type="EMBL" id="KAK7344218.1"/>
    </source>
</evidence>
<keyword evidence="13" id="KW-0050">Antiport</keyword>
<comment type="catalytic activity">
    <reaction evidence="11">
        <text>Na(+)(in) + H(+)(out) = Na(+)(out) + H(+)(in)</text>
        <dbReference type="Rhea" id="RHEA:29419"/>
        <dbReference type="ChEBI" id="CHEBI:15378"/>
        <dbReference type="ChEBI" id="CHEBI:29101"/>
    </reaction>
</comment>
<dbReference type="PRINTS" id="PR01084">
    <property type="entry name" value="NAHEXCHNGR"/>
</dbReference>
<reference evidence="16 17" key="1">
    <citation type="submission" date="2024-01" db="EMBL/GenBank/DDBJ databases">
        <title>The genomes of 5 underutilized Papilionoideae crops provide insights into root nodulation and disease resistanc.</title>
        <authorList>
            <person name="Jiang F."/>
        </authorList>
    </citation>
    <scope>NUCLEOTIDE SEQUENCE [LARGE SCALE GENOMIC DNA]</scope>
    <source>
        <strain evidence="16">LVBAO_FW01</strain>
        <tissue evidence="16">Leaves</tissue>
    </source>
</reference>
<dbReference type="GO" id="GO:0015386">
    <property type="term" value="F:potassium:proton antiporter activity"/>
    <property type="evidence" value="ECO:0007669"/>
    <property type="project" value="TreeGrafter"/>
</dbReference>
<evidence type="ECO:0000256" key="13">
    <source>
        <dbReference type="RuleBase" id="RU003722"/>
    </source>
</evidence>
<keyword evidence="10 13" id="KW-0739">Sodium transport</keyword>
<dbReference type="AlphaFoldDB" id="A0AAN9M1Z0"/>
<comment type="caution">
    <text evidence="16">The sequence shown here is derived from an EMBL/GenBank/DDBJ whole genome shotgun (WGS) entry which is preliminary data.</text>
</comment>
<evidence type="ECO:0000259" key="15">
    <source>
        <dbReference type="Pfam" id="PF00999"/>
    </source>
</evidence>
<dbReference type="GO" id="GO:0005886">
    <property type="term" value="C:plasma membrane"/>
    <property type="evidence" value="ECO:0007669"/>
    <property type="project" value="TreeGrafter"/>
</dbReference>
<keyword evidence="5" id="KW-0630">Potassium</keyword>
<comment type="catalytic activity">
    <reaction evidence="12">
        <text>K(+)(in) + H(+)(out) = K(+)(out) + H(+)(in)</text>
        <dbReference type="Rhea" id="RHEA:29467"/>
        <dbReference type="ChEBI" id="CHEBI:15378"/>
        <dbReference type="ChEBI" id="CHEBI:29103"/>
    </reaction>
</comment>
<dbReference type="EMBL" id="JAYMYQ010000003">
    <property type="protein sequence ID" value="KAK7344218.1"/>
    <property type="molecule type" value="Genomic_DNA"/>
</dbReference>
<evidence type="ECO:0000256" key="6">
    <source>
        <dbReference type="ARBA" id="ARBA00022989"/>
    </source>
</evidence>
<dbReference type="GO" id="GO:0051453">
    <property type="term" value="P:regulation of intracellular pH"/>
    <property type="evidence" value="ECO:0007669"/>
    <property type="project" value="TreeGrafter"/>
</dbReference>
<protein>
    <recommendedName>
        <fullName evidence="13">Sodium/hydrogen exchanger</fullName>
    </recommendedName>
</protein>
<keyword evidence="7" id="KW-0915">Sodium</keyword>
<feature type="transmembrane region" description="Helical" evidence="14">
    <location>
        <begin position="655"/>
        <end position="675"/>
    </location>
</feature>
<dbReference type="SUPFAM" id="SSF55724">
    <property type="entry name" value="Mog1p/PsbP-like"/>
    <property type="match status" value="1"/>
</dbReference>
<evidence type="ECO:0000256" key="8">
    <source>
        <dbReference type="ARBA" id="ARBA00023065"/>
    </source>
</evidence>
<dbReference type="InterPro" id="IPR016123">
    <property type="entry name" value="Mog1/PsbP_a/b/a-sand"/>
</dbReference>
<dbReference type="Proteomes" id="UP001367508">
    <property type="component" value="Unassembled WGS sequence"/>
</dbReference>
<keyword evidence="17" id="KW-1185">Reference proteome</keyword>
<evidence type="ECO:0000256" key="4">
    <source>
        <dbReference type="ARBA" id="ARBA00022692"/>
    </source>
</evidence>
<evidence type="ECO:0000313" key="17">
    <source>
        <dbReference type="Proteomes" id="UP001367508"/>
    </source>
</evidence>
<proteinExistence type="inferred from homology"/>
<dbReference type="NCBIfam" id="TIGR00840">
    <property type="entry name" value="b_cpa1"/>
    <property type="match status" value="1"/>
</dbReference>
<accession>A0AAN9M1Z0</accession>
<keyword evidence="8 13" id="KW-0406">Ion transport</keyword>
<keyword evidence="2 13" id="KW-0813">Transport</keyword>
<organism evidence="16 17">
    <name type="scientific">Canavalia gladiata</name>
    <name type="common">Sword bean</name>
    <name type="synonym">Dolichos gladiatus</name>
    <dbReference type="NCBI Taxonomy" id="3824"/>
    <lineage>
        <taxon>Eukaryota</taxon>
        <taxon>Viridiplantae</taxon>
        <taxon>Streptophyta</taxon>
        <taxon>Embryophyta</taxon>
        <taxon>Tracheophyta</taxon>
        <taxon>Spermatophyta</taxon>
        <taxon>Magnoliopsida</taxon>
        <taxon>eudicotyledons</taxon>
        <taxon>Gunneridae</taxon>
        <taxon>Pentapetalae</taxon>
        <taxon>rosids</taxon>
        <taxon>fabids</taxon>
        <taxon>Fabales</taxon>
        <taxon>Fabaceae</taxon>
        <taxon>Papilionoideae</taxon>
        <taxon>50 kb inversion clade</taxon>
        <taxon>NPAAA clade</taxon>
        <taxon>indigoferoid/millettioid clade</taxon>
        <taxon>Phaseoleae</taxon>
        <taxon>Canavalia</taxon>
    </lineage>
</organism>
<dbReference type="GO" id="GO:0015385">
    <property type="term" value="F:sodium:proton antiporter activity"/>
    <property type="evidence" value="ECO:0007669"/>
    <property type="project" value="InterPro"/>
</dbReference>